<dbReference type="AlphaFoldDB" id="A0A3Q9V2H4"/>
<feature type="domain" description="Amidase" evidence="3">
    <location>
        <begin position="45"/>
        <end position="330"/>
    </location>
</feature>
<feature type="region of interest" description="Disordered" evidence="2">
    <location>
        <begin position="1"/>
        <end position="22"/>
    </location>
</feature>
<dbReference type="PANTHER" id="PTHR11895">
    <property type="entry name" value="TRANSAMIDASE"/>
    <property type="match status" value="1"/>
</dbReference>
<dbReference type="InterPro" id="IPR036928">
    <property type="entry name" value="AS_sf"/>
</dbReference>
<comment type="similarity">
    <text evidence="1">Belongs to the amidase family.</text>
</comment>
<dbReference type="InterPro" id="IPR023631">
    <property type="entry name" value="Amidase_dom"/>
</dbReference>
<evidence type="ECO:0000256" key="2">
    <source>
        <dbReference type="SAM" id="MobiDB-lite"/>
    </source>
</evidence>
<sequence>MRRAARGGRGGGARGAAGSGRERRGVSVGSIAELRAALAVGAVSAVEVAADRLAAVAAQSGTVVAWDEEAVLRTAASVDERRRRGEPLGALAGVPLTVKDSFDVAGLDGSVGTAESVHRSVADAPAVAALRAADAVILGKTAVPPFLDSFDTASALHGRAVNPWGAQLTAGGSSGGSAAAVASGLSWGDLGSDLTGSIRVPAAWNGVCGHRPSSGVISKRGHLPWPVGTRLEPSASAAGPIARSADDTAALFAVLAGSVSSGPWRLALPEPRFSRLSELTVGLWLAEESAPVDDETAAALAALAERLRAAGATVVDLGPSVLGTAEAEALFDRLVLHEISYPGGPGAPVAQAWADWDEQLRLRAEWERAIAGVDVVLAPVVPFAAPAFPLAEADRRAIGRWSCLANLAMGPSTVLPIGLGATSGLPLAAQLIGAHGDDLATLGAARLLAAEGLVPRTLRAPETV</sequence>
<dbReference type="Proteomes" id="UP000285317">
    <property type="component" value="Chromosome"/>
</dbReference>
<dbReference type="GO" id="GO:0003824">
    <property type="term" value="F:catalytic activity"/>
    <property type="evidence" value="ECO:0007669"/>
    <property type="project" value="InterPro"/>
</dbReference>
<dbReference type="PANTHER" id="PTHR11895:SF7">
    <property type="entry name" value="GLUTAMYL-TRNA(GLN) AMIDOTRANSFERASE SUBUNIT A, MITOCHONDRIAL"/>
    <property type="match status" value="1"/>
</dbReference>
<name>A0A3Q9V2H4_9MICO</name>
<accession>A0A3Q9V2H4</accession>
<organism evidence="4 5">
    <name type="scientific">Rathayibacter festucae DSM 15932</name>
    <dbReference type="NCBI Taxonomy" id="1328866"/>
    <lineage>
        <taxon>Bacteria</taxon>
        <taxon>Bacillati</taxon>
        <taxon>Actinomycetota</taxon>
        <taxon>Actinomycetes</taxon>
        <taxon>Micrococcales</taxon>
        <taxon>Microbacteriaceae</taxon>
        <taxon>Rathayibacter</taxon>
    </lineage>
</organism>
<evidence type="ECO:0000313" key="5">
    <source>
        <dbReference type="Proteomes" id="UP000285317"/>
    </source>
</evidence>
<feature type="compositionally biased region" description="Gly residues" evidence="2">
    <location>
        <begin position="7"/>
        <end position="18"/>
    </location>
</feature>
<proteinExistence type="inferred from homology"/>
<evidence type="ECO:0000256" key="1">
    <source>
        <dbReference type="ARBA" id="ARBA00009199"/>
    </source>
</evidence>
<dbReference type="Pfam" id="PF01425">
    <property type="entry name" value="Amidase"/>
    <property type="match status" value="1"/>
</dbReference>
<dbReference type="KEGG" id="rfs:C1I64_17935"/>
<dbReference type="InterPro" id="IPR000120">
    <property type="entry name" value="Amidase"/>
</dbReference>
<dbReference type="Gene3D" id="3.90.1300.10">
    <property type="entry name" value="Amidase signature (AS) domain"/>
    <property type="match status" value="1"/>
</dbReference>
<evidence type="ECO:0000259" key="3">
    <source>
        <dbReference type="Pfam" id="PF01425"/>
    </source>
</evidence>
<reference evidence="4 5" key="1">
    <citation type="submission" date="2018-03" db="EMBL/GenBank/DDBJ databases">
        <title>Bacteriophage NCPPB3778 and a type I-E CRISPR drive the evolution of the US Biological Select Agent, Rathayibacter toxicus.</title>
        <authorList>
            <person name="Davis E.W.II."/>
            <person name="Tabima J.F."/>
            <person name="Weisberg A.J."/>
            <person name="Dantas Lopes L."/>
            <person name="Wiseman M.S."/>
            <person name="Wiseman M.S."/>
            <person name="Pupko T."/>
            <person name="Belcher M.S."/>
            <person name="Sechler A.J."/>
            <person name="Tancos M.A."/>
            <person name="Schroeder B.K."/>
            <person name="Murray T.D."/>
            <person name="Luster D.G."/>
            <person name="Schneider W.L."/>
            <person name="Rogers E."/>
            <person name="Andreote F.D."/>
            <person name="Grunwald N.J."/>
            <person name="Putnam M.L."/>
            <person name="Chang J.H."/>
        </authorList>
    </citation>
    <scope>NUCLEOTIDE SEQUENCE [LARGE SCALE GENOMIC DNA]</scope>
    <source>
        <strain evidence="4 5">DSM 15932</strain>
    </source>
</reference>
<dbReference type="SUPFAM" id="SSF75304">
    <property type="entry name" value="Amidase signature (AS) enzymes"/>
    <property type="match status" value="1"/>
</dbReference>
<evidence type="ECO:0000313" key="4">
    <source>
        <dbReference type="EMBL" id="AZZ53733.1"/>
    </source>
</evidence>
<protein>
    <recommendedName>
        <fullName evidence="3">Amidase domain-containing protein</fullName>
    </recommendedName>
</protein>
<dbReference type="EMBL" id="CP028137">
    <property type="protein sequence ID" value="AZZ53733.1"/>
    <property type="molecule type" value="Genomic_DNA"/>
</dbReference>
<gene>
    <name evidence="4" type="ORF">C1I64_17935</name>
</gene>